<organism evidence="2 3">
    <name type="scientific">Streptomyces daqingensis</name>
    <dbReference type="NCBI Taxonomy" id="1472640"/>
    <lineage>
        <taxon>Bacteria</taxon>
        <taxon>Bacillati</taxon>
        <taxon>Actinomycetota</taxon>
        <taxon>Actinomycetes</taxon>
        <taxon>Kitasatosporales</taxon>
        <taxon>Streptomycetaceae</taxon>
        <taxon>Streptomyces</taxon>
    </lineage>
</organism>
<sequence length="107" mass="10570">MGGLWAGRAPGPVVDGRGIPIIDSDARTAGDTTPSWTVRRRDGTEDSTCAPALGAGSLGSGALPGARQGDGPEPGARKPGGSRGASSPGRPQEGHMISRTAAAGDRP</sequence>
<proteinExistence type="predicted"/>
<dbReference type="Proteomes" id="UP000631535">
    <property type="component" value="Unassembled WGS sequence"/>
</dbReference>
<protein>
    <submittedName>
        <fullName evidence="2">Uncharacterized protein</fullName>
    </submittedName>
</protein>
<evidence type="ECO:0000256" key="1">
    <source>
        <dbReference type="SAM" id="MobiDB-lite"/>
    </source>
</evidence>
<gene>
    <name evidence="2" type="ORF">GCM10012287_40640</name>
</gene>
<keyword evidence="3" id="KW-1185">Reference proteome</keyword>
<feature type="compositionally biased region" description="Low complexity" evidence="1">
    <location>
        <begin position="50"/>
        <end position="66"/>
    </location>
</feature>
<accession>A0ABQ2ML00</accession>
<dbReference type="EMBL" id="BMMP01000013">
    <property type="protein sequence ID" value="GGO53607.1"/>
    <property type="molecule type" value="Genomic_DNA"/>
</dbReference>
<evidence type="ECO:0000313" key="3">
    <source>
        <dbReference type="Proteomes" id="UP000631535"/>
    </source>
</evidence>
<reference evidence="3" key="1">
    <citation type="journal article" date="2019" name="Int. J. Syst. Evol. Microbiol.">
        <title>The Global Catalogue of Microorganisms (GCM) 10K type strain sequencing project: providing services to taxonomists for standard genome sequencing and annotation.</title>
        <authorList>
            <consortium name="The Broad Institute Genomics Platform"/>
            <consortium name="The Broad Institute Genome Sequencing Center for Infectious Disease"/>
            <person name="Wu L."/>
            <person name="Ma J."/>
        </authorList>
    </citation>
    <scope>NUCLEOTIDE SEQUENCE [LARGE SCALE GENOMIC DNA]</scope>
    <source>
        <strain evidence="3">CGMCC 4.7178</strain>
    </source>
</reference>
<comment type="caution">
    <text evidence="2">The sequence shown here is derived from an EMBL/GenBank/DDBJ whole genome shotgun (WGS) entry which is preliminary data.</text>
</comment>
<feature type="region of interest" description="Disordered" evidence="1">
    <location>
        <begin position="1"/>
        <end position="107"/>
    </location>
</feature>
<evidence type="ECO:0000313" key="2">
    <source>
        <dbReference type="EMBL" id="GGO53607.1"/>
    </source>
</evidence>
<name>A0ABQ2ML00_9ACTN</name>